<feature type="transmembrane region" description="Helical" evidence="1">
    <location>
        <begin position="32"/>
        <end position="53"/>
    </location>
</feature>
<feature type="transmembrane region" description="Helical" evidence="1">
    <location>
        <begin position="183"/>
        <end position="200"/>
    </location>
</feature>
<feature type="transmembrane region" description="Helical" evidence="1">
    <location>
        <begin position="156"/>
        <end position="174"/>
    </location>
</feature>
<protein>
    <submittedName>
        <fullName evidence="2">Membrane protein</fullName>
    </submittedName>
</protein>
<keyword evidence="1" id="KW-0472">Membrane</keyword>
<organism evidence="2 3">
    <name type="scientific">Bacillus manliponensis</name>
    <dbReference type="NCBI Taxonomy" id="574376"/>
    <lineage>
        <taxon>Bacteria</taxon>
        <taxon>Bacillati</taxon>
        <taxon>Bacillota</taxon>
        <taxon>Bacilli</taxon>
        <taxon>Bacillales</taxon>
        <taxon>Bacillaceae</taxon>
        <taxon>Bacillus</taxon>
        <taxon>Bacillus cereus group</taxon>
    </lineage>
</organism>
<name>A0A073JXE5_9BACI</name>
<feature type="transmembrane region" description="Helical" evidence="1">
    <location>
        <begin position="206"/>
        <end position="225"/>
    </location>
</feature>
<dbReference type="Proteomes" id="UP000027822">
    <property type="component" value="Unassembled WGS sequence"/>
</dbReference>
<keyword evidence="3" id="KW-1185">Reference proteome</keyword>
<sequence>MLLFYRALVIVYTAIILKYAFPETFSAEKIQLSYIAACLFIIFVVDVAISLWLQRRWEKVTGKEKKRKKRKISFWMMTYVFVFPLLLRFVSEPIAERGISIKYVALMVFYYFFVHFIPYMNEKIGEDDEESNEEDKMIEKDIQELSKKKWYVSEKFILILCFVTPPIGYVYVLLMRKEMTEKAKLVYVTLATIVMGIWTLKFLPPYLYVLTVFAMICFVFLGRYVR</sequence>
<keyword evidence="1" id="KW-1133">Transmembrane helix</keyword>
<evidence type="ECO:0000313" key="3">
    <source>
        <dbReference type="Proteomes" id="UP000027822"/>
    </source>
</evidence>
<gene>
    <name evidence="2" type="ORF">BAMA_02245</name>
</gene>
<keyword evidence="1" id="KW-0812">Transmembrane</keyword>
<proteinExistence type="predicted"/>
<feature type="transmembrane region" description="Helical" evidence="1">
    <location>
        <begin position="74"/>
        <end position="91"/>
    </location>
</feature>
<dbReference type="AlphaFoldDB" id="A0A073JXE5"/>
<dbReference type="eggNOG" id="ENOG5033NJA">
    <property type="taxonomic scope" value="Bacteria"/>
</dbReference>
<dbReference type="EMBL" id="JOTN01000010">
    <property type="protein sequence ID" value="KEK18916.1"/>
    <property type="molecule type" value="Genomic_DNA"/>
</dbReference>
<dbReference type="OrthoDB" id="2657477at2"/>
<reference evidence="2 3" key="1">
    <citation type="submission" date="2014-06" db="EMBL/GenBank/DDBJ databases">
        <title>Draft genome sequence of Bacillus manliponensis JCM 15802 (MCCC 1A00708).</title>
        <authorList>
            <person name="Lai Q."/>
            <person name="Liu Y."/>
            <person name="Shao Z."/>
        </authorList>
    </citation>
    <scope>NUCLEOTIDE SEQUENCE [LARGE SCALE GENOMIC DNA]</scope>
    <source>
        <strain evidence="2 3">JCM 15802</strain>
    </source>
</reference>
<comment type="caution">
    <text evidence="2">The sequence shown here is derived from an EMBL/GenBank/DDBJ whole genome shotgun (WGS) entry which is preliminary data.</text>
</comment>
<dbReference type="STRING" id="574376.BAMA_02245"/>
<accession>A0A073JXE5</accession>
<evidence type="ECO:0000256" key="1">
    <source>
        <dbReference type="SAM" id="Phobius"/>
    </source>
</evidence>
<evidence type="ECO:0000313" key="2">
    <source>
        <dbReference type="EMBL" id="KEK18916.1"/>
    </source>
</evidence>